<accession>A0A1B7MF27</accession>
<dbReference type="Proteomes" id="UP000092154">
    <property type="component" value="Unassembled WGS sequence"/>
</dbReference>
<dbReference type="AlphaFoldDB" id="A0A1B7MF27"/>
<gene>
    <name evidence="1" type="ORF">K503DRAFT_110328</name>
</gene>
<evidence type="ECO:0000313" key="2">
    <source>
        <dbReference type="Proteomes" id="UP000092154"/>
    </source>
</evidence>
<protein>
    <submittedName>
        <fullName evidence="1">Uncharacterized protein</fullName>
    </submittedName>
</protein>
<evidence type="ECO:0000313" key="1">
    <source>
        <dbReference type="EMBL" id="OAX31207.1"/>
    </source>
</evidence>
<organism evidence="1 2">
    <name type="scientific">Rhizopogon vinicolor AM-OR11-026</name>
    <dbReference type="NCBI Taxonomy" id="1314800"/>
    <lineage>
        <taxon>Eukaryota</taxon>
        <taxon>Fungi</taxon>
        <taxon>Dikarya</taxon>
        <taxon>Basidiomycota</taxon>
        <taxon>Agaricomycotina</taxon>
        <taxon>Agaricomycetes</taxon>
        <taxon>Agaricomycetidae</taxon>
        <taxon>Boletales</taxon>
        <taxon>Suillineae</taxon>
        <taxon>Rhizopogonaceae</taxon>
        <taxon>Rhizopogon</taxon>
    </lineage>
</organism>
<name>A0A1B7MF27_9AGAM</name>
<proteinExistence type="predicted"/>
<keyword evidence="2" id="KW-1185">Reference proteome</keyword>
<dbReference type="InParanoid" id="A0A1B7MF27"/>
<sequence>MPPGVRAINTVLRSNSGLHTLRCIIVCEWTRSKIILSWACITTYTLMTMREEPHVTFASFLPKEGSLPPAWISGFHSMRLSSLSFAAGGSSGGGASAPVWSTCPPLPLLLFCSVVR</sequence>
<reference evidence="1 2" key="1">
    <citation type="submission" date="2016-06" db="EMBL/GenBank/DDBJ databases">
        <title>Comparative genomics of the ectomycorrhizal sister species Rhizopogon vinicolor and Rhizopogon vesiculosus (Basidiomycota: Boletales) reveals a divergence of the mating type B locus.</title>
        <authorList>
            <consortium name="DOE Joint Genome Institute"/>
            <person name="Mujic A.B."/>
            <person name="Kuo A."/>
            <person name="Tritt A."/>
            <person name="Lipzen A."/>
            <person name="Chen C."/>
            <person name="Johnson J."/>
            <person name="Sharma A."/>
            <person name="Barry K."/>
            <person name="Grigoriev I.V."/>
            <person name="Spatafora J.W."/>
        </authorList>
    </citation>
    <scope>NUCLEOTIDE SEQUENCE [LARGE SCALE GENOMIC DNA]</scope>
    <source>
        <strain evidence="1 2">AM-OR11-026</strain>
    </source>
</reference>
<dbReference type="EMBL" id="KV449525">
    <property type="protein sequence ID" value="OAX31207.1"/>
    <property type="molecule type" value="Genomic_DNA"/>
</dbReference>